<dbReference type="GO" id="GO:0016787">
    <property type="term" value="F:hydrolase activity"/>
    <property type="evidence" value="ECO:0007669"/>
    <property type="project" value="TreeGrafter"/>
</dbReference>
<feature type="domain" description="Strictosidine synthase conserved region" evidence="3">
    <location>
        <begin position="109"/>
        <end position="195"/>
    </location>
</feature>
<dbReference type="Pfam" id="PF03088">
    <property type="entry name" value="Str_synth"/>
    <property type="match status" value="1"/>
</dbReference>
<dbReference type="SUPFAM" id="SSF63829">
    <property type="entry name" value="Calcium-dependent phosphotriesterase"/>
    <property type="match status" value="1"/>
</dbReference>
<dbReference type="AlphaFoldDB" id="A0AA88YEM3"/>
<evidence type="ECO:0000256" key="2">
    <source>
        <dbReference type="ARBA" id="ARBA00023180"/>
    </source>
</evidence>
<protein>
    <recommendedName>
        <fullName evidence="3">Strictosidine synthase conserved region domain-containing protein</fullName>
    </recommendedName>
</protein>
<evidence type="ECO:0000259" key="3">
    <source>
        <dbReference type="Pfam" id="PF03088"/>
    </source>
</evidence>
<proteinExistence type="inferred from homology"/>
<dbReference type="PANTHER" id="PTHR10426:SF20">
    <property type="entry name" value="ADIPOCYTE PLASMA MEMBRANE-ASSOCIATED PROTEIN"/>
    <property type="match status" value="1"/>
</dbReference>
<dbReference type="InterPro" id="IPR011042">
    <property type="entry name" value="6-blade_b-propeller_TolB-like"/>
</dbReference>
<dbReference type="Gene3D" id="2.120.10.30">
    <property type="entry name" value="TolB, C-terminal domain"/>
    <property type="match status" value="1"/>
</dbReference>
<gene>
    <name evidence="4" type="ORF">FSP39_019724</name>
</gene>
<dbReference type="PANTHER" id="PTHR10426">
    <property type="entry name" value="STRICTOSIDINE SYNTHASE-RELATED"/>
    <property type="match status" value="1"/>
</dbReference>
<dbReference type="Pfam" id="PF20067">
    <property type="entry name" value="SSL_N"/>
    <property type="match status" value="1"/>
</dbReference>
<comment type="similarity">
    <text evidence="1">Belongs to the strictosidine synthase family.</text>
</comment>
<evidence type="ECO:0000313" key="4">
    <source>
        <dbReference type="EMBL" id="KAK3103508.1"/>
    </source>
</evidence>
<reference evidence="4" key="1">
    <citation type="submission" date="2019-08" db="EMBL/GenBank/DDBJ databases">
        <title>The improved chromosome-level genome for the pearl oyster Pinctada fucata martensii using PacBio sequencing and Hi-C.</title>
        <authorList>
            <person name="Zheng Z."/>
        </authorList>
    </citation>
    <scope>NUCLEOTIDE SEQUENCE</scope>
    <source>
        <strain evidence="4">ZZ-2019</strain>
        <tissue evidence="4">Adductor muscle</tissue>
    </source>
</reference>
<comment type="caution">
    <text evidence="4">The sequence shown here is derived from an EMBL/GenBank/DDBJ whole genome shotgun (WGS) entry which is preliminary data.</text>
</comment>
<dbReference type="GO" id="GO:0012505">
    <property type="term" value="C:endomembrane system"/>
    <property type="evidence" value="ECO:0007669"/>
    <property type="project" value="TreeGrafter"/>
</dbReference>
<evidence type="ECO:0000256" key="1">
    <source>
        <dbReference type="ARBA" id="ARBA00009191"/>
    </source>
</evidence>
<name>A0AA88YEM3_PINIB</name>
<dbReference type="InterPro" id="IPR018119">
    <property type="entry name" value="Strictosidine_synth_cons-reg"/>
</dbReference>
<evidence type="ECO:0000313" key="5">
    <source>
        <dbReference type="Proteomes" id="UP001186944"/>
    </source>
</evidence>
<sequence length="328" mass="36728">SLFFSYPKPLPVLQGPLAVNTLLKKAQRIFEGEIIGPESFAADRNGTFDSEPICGRPKGMKMNPLDPNNSLVFIDSYSGLQEVNVHTGEIKTHISKNEGVNNVPFYFLNALDITRDGKIYFTDSSLKWDRRNYRYEVIEVNKQGRLMTYDLTTGESKLLLDKLFLANGIALSQDESMLVVAEMSACRIRRYYLKGDKAGQTDILIENLPGYPDNIKLNSKGHFYVGMGSVRYYGVSKIGPFLDLVGPYPAVKRFLTKITPLKLFDIFMPKHSIILEIDIHGNIVSSLHDLGAKVIQASGEGFEHNGTLYVGSFWAPYVGQLDLSDIRS</sequence>
<organism evidence="4 5">
    <name type="scientific">Pinctada imbricata</name>
    <name type="common">Atlantic pearl-oyster</name>
    <name type="synonym">Pinctada martensii</name>
    <dbReference type="NCBI Taxonomy" id="66713"/>
    <lineage>
        <taxon>Eukaryota</taxon>
        <taxon>Metazoa</taxon>
        <taxon>Spiralia</taxon>
        <taxon>Lophotrochozoa</taxon>
        <taxon>Mollusca</taxon>
        <taxon>Bivalvia</taxon>
        <taxon>Autobranchia</taxon>
        <taxon>Pteriomorphia</taxon>
        <taxon>Pterioida</taxon>
        <taxon>Pterioidea</taxon>
        <taxon>Pteriidae</taxon>
        <taxon>Pinctada</taxon>
    </lineage>
</organism>
<feature type="non-terminal residue" evidence="4">
    <location>
        <position position="1"/>
    </location>
</feature>
<dbReference type="Proteomes" id="UP001186944">
    <property type="component" value="Unassembled WGS sequence"/>
</dbReference>
<dbReference type="EMBL" id="VSWD01000005">
    <property type="protein sequence ID" value="KAK3103508.1"/>
    <property type="molecule type" value="Genomic_DNA"/>
</dbReference>
<accession>A0AA88YEM3</accession>
<keyword evidence="2" id="KW-0325">Glycoprotein</keyword>
<keyword evidence="5" id="KW-1185">Reference proteome</keyword>